<dbReference type="EnsemblProtists" id="EKX45380">
    <property type="protein sequence ID" value="EKX45380"/>
    <property type="gene ID" value="GUITHDRAFT_108648"/>
</dbReference>
<dbReference type="AlphaFoldDB" id="L1JBB3"/>
<reference evidence="2" key="3">
    <citation type="submission" date="2016-03" db="UniProtKB">
        <authorList>
            <consortium name="EnsemblProtists"/>
        </authorList>
    </citation>
    <scope>IDENTIFICATION</scope>
</reference>
<sequence>MGIFTCGFYDLYADLMTILPAKHVILFYLTSKEIMRCIDNNARCSDIIKSRVNQARRSYRKILGKAGFEFKKLKLMNTPPLSDMQLLSLYTFRMCTMCWSHPLNKSARPVIVGFGQRLCLSCCTCFTLEQSVVKDVYKLSLEDCVHLPHLIVVWEDQRSESRVFLKSDIEEIAGQHLSADEVTMKLRQAHYECIINKFTTLCFARLQSRIENFQAIFEQLQLYQSTRQNQRASRR</sequence>
<dbReference type="EMBL" id="JH992999">
    <property type="protein sequence ID" value="EKX45380.1"/>
    <property type="molecule type" value="Genomic_DNA"/>
</dbReference>
<proteinExistence type="predicted"/>
<protein>
    <submittedName>
        <fullName evidence="1 2">Uncharacterized protein</fullName>
    </submittedName>
</protein>
<organism evidence="1">
    <name type="scientific">Guillardia theta (strain CCMP2712)</name>
    <name type="common">Cryptophyte</name>
    <dbReference type="NCBI Taxonomy" id="905079"/>
    <lineage>
        <taxon>Eukaryota</taxon>
        <taxon>Cryptophyceae</taxon>
        <taxon>Pyrenomonadales</taxon>
        <taxon>Geminigeraceae</taxon>
        <taxon>Guillardia</taxon>
    </lineage>
</organism>
<accession>L1JBB3</accession>
<reference evidence="1 3" key="1">
    <citation type="journal article" date="2012" name="Nature">
        <title>Algal genomes reveal evolutionary mosaicism and the fate of nucleomorphs.</title>
        <authorList>
            <consortium name="DOE Joint Genome Institute"/>
            <person name="Curtis B.A."/>
            <person name="Tanifuji G."/>
            <person name="Burki F."/>
            <person name="Gruber A."/>
            <person name="Irimia M."/>
            <person name="Maruyama S."/>
            <person name="Arias M.C."/>
            <person name="Ball S.G."/>
            <person name="Gile G.H."/>
            <person name="Hirakawa Y."/>
            <person name="Hopkins J.F."/>
            <person name="Kuo A."/>
            <person name="Rensing S.A."/>
            <person name="Schmutz J."/>
            <person name="Symeonidi A."/>
            <person name="Elias M."/>
            <person name="Eveleigh R.J."/>
            <person name="Herman E.K."/>
            <person name="Klute M.J."/>
            <person name="Nakayama T."/>
            <person name="Obornik M."/>
            <person name="Reyes-Prieto A."/>
            <person name="Armbrust E.V."/>
            <person name="Aves S.J."/>
            <person name="Beiko R.G."/>
            <person name="Coutinho P."/>
            <person name="Dacks J.B."/>
            <person name="Durnford D.G."/>
            <person name="Fast N.M."/>
            <person name="Green B.R."/>
            <person name="Grisdale C.J."/>
            <person name="Hempel F."/>
            <person name="Henrissat B."/>
            <person name="Hoppner M.P."/>
            <person name="Ishida K."/>
            <person name="Kim E."/>
            <person name="Koreny L."/>
            <person name="Kroth P.G."/>
            <person name="Liu Y."/>
            <person name="Malik S.B."/>
            <person name="Maier U.G."/>
            <person name="McRose D."/>
            <person name="Mock T."/>
            <person name="Neilson J.A."/>
            <person name="Onodera N.T."/>
            <person name="Poole A.M."/>
            <person name="Pritham E.J."/>
            <person name="Richards T.A."/>
            <person name="Rocap G."/>
            <person name="Roy S.W."/>
            <person name="Sarai C."/>
            <person name="Schaack S."/>
            <person name="Shirato S."/>
            <person name="Slamovits C.H."/>
            <person name="Spencer D.F."/>
            <person name="Suzuki S."/>
            <person name="Worden A.Z."/>
            <person name="Zauner S."/>
            <person name="Barry K."/>
            <person name="Bell C."/>
            <person name="Bharti A.K."/>
            <person name="Crow J.A."/>
            <person name="Grimwood J."/>
            <person name="Kramer R."/>
            <person name="Lindquist E."/>
            <person name="Lucas S."/>
            <person name="Salamov A."/>
            <person name="McFadden G.I."/>
            <person name="Lane C.E."/>
            <person name="Keeling P.J."/>
            <person name="Gray M.W."/>
            <person name="Grigoriev I.V."/>
            <person name="Archibald J.M."/>
        </authorList>
    </citation>
    <scope>NUCLEOTIDE SEQUENCE</scope>
    <source>
        <strain evidence="1 3">CCMP2712</strain>
    </source>
</reference>
<gene>
    <name evidence="1" type="ORF">GUITHDRAFT_108648</name>
</gene>
<dbReference type="Proteomes" id="UP000011087">
    <property type="component" value="Unassembled WGS sequence"/>
</dbReference>
<keyword evidence="3" id="KW-1185">Reference proteome</keyword>
<dbReference type="KEGG" id="gtt:GUITHDRAFT_108648"/>
<evidence type="ECO:0000313" key="2">
    <source>
        <dbReference type="EnsemblProtists" id="EKX45380"/>
    </source>
</evidence>
<name>L1JBB3_GUITC</name>
<dbReference type="RefSeq" id="XP_005832360.1">
    <property type="nucleotide sequence ID" value="XM_005832303.1"/>
</dbReference>
<reference evidence="3" key="2">
    <citation type="submission" date="2012-11" db="EMBL/GenBank/DDBJ databases">
        <authorList>
            <person name="Kuo A."/>
            <person name="Curtis B.A."/>
            <person name="Tanifuji G."/>
            <person name="Burki F."/>
            <person name="Gruber A."/>
            <person name="Irimia M."/>
            <person name="Maruyama S."/>
            <person name="Arias M.C."/>
            <person name="Ball S.G."/>
            <person name="Gile G.H."/>
            <person name="Hirakawa Y."/>
            <person name="Hopkins J.F."/>
            <person name="Rensing S.A."/>
            <person name="Schmutz J."/>
            <person name="Symeonidi A."/>
            <person name="Elias M."/>
            <person name="Eveleigh R.J."/>
            <person name="Herman E.K."/>
            <person name="Klute M.J."/>
            <person name="Nakayama T."/>
            <person name="Obornik M."/>
            <person name="Reyes-Prieto A."/>
            <person name="Armbrust E.V."/>
            <person name="Aves S.J."/>
            <person name="Beiko R.G."/>
            <person name="Coutinho P."/>
            <person name="Dacks J.B."/>
            <person name="Durnford D.G."/>
            <person name="Fast N.M."/>
            <person name="Green B.R."/>
            <person name="Grisdale C."/>
            <person name="Hempe F."/>
            <person name="Henrissat B."/>
            <person name="Hoppner M.P."/>
            <person name="Ishida K.-I."/>
            <person name="Kim E."/>
            <person name="Koreny L."/>
            <person name="Kroth P.G."/>
            <person name="Liu Y."/>
            <person name="Malik S.-B."/>
            <person name="Maier U.G."/>
            <person name="McRose D."/>
            <person name="Mock T."/>
            <person name="Neilson J.A."/>
            <person name="Onodera N.T."/>
            <person name="Poole A.M."/>
            <person name="Pritham E.J."/>
            <person name="Richards T.A."/>
            <person name="Rocap G."/>
            <person name="Roy S.W."/>
            <person name="Sarai C."/>
            <person name="Schaack S."/>
            <person name="Shirato S."/>
            <person name="Slamovits C.H."/>
            <person name="Spencer D.F."/>
            <person name="Suzuki S."/>
            <person name="Worden A.Z."/>
            <person name="Zauner S."/>
            <person name="Barry K."/>
            <person name="Bell C."/>
            <person name="Bharti A.K."/>
            <person name="Crow J.A."/>
            <person name="Grimwood J."/>
            <person name="Kramer R."/>
            <person name="Lindquist E."/>
            <person name="Lucas S."/>
            <person name="Salamov A."/>
            <person name="McFadden G.I."/>
            <person name="Lane C.E."/>
            <person name="Keeling P.J."/>
            <person name="Gray M.W."/>
            <person name="Grigoriev I.V."/>
            <person name="Archibald J.M."/>
        </authorList>
    </citation>
    <scope>NUCLEOTIDE SEQUENCE</scope>
    <source>
        <strain evidence="3">CCMP2712</strain>
    </source>
</reference>
<dbReference type="PaxDb" id="55529-EKX45380"/>
<evidence type="ECO:0000313" key="3">
    <source>
        <dbReference type="Proteomes" id="UP000011087"/>
    </source>
</evidence>
<dbReference type="GeneID" id="17302141"/>
<evidence type="ECO:0000313" key="1">
    <source>
        <dbReference type="EMBL" id="EKX45380.1"/>
    </source>
</evidence>
<dbReference type="HOGENOM" id="CLU_1182093_0_0_1"/>